<dbReference type="InterPro" id="IPR036803">
    <property type="entry name" value="Porphobilinogen_deaminase_C_sf"/>
</dbReference>
<dbReference type="EMBL" id="JACYHB010000008">
    <property type="protein sequence ID" value="MBD8079653.1"/>
    <property type="molecule type" value="Genomic_DNA"/>
</dbReference>
<dbReference type="SUPFAM" id="SSF53850">
    <property type="entry name" value="Periplasmic binding protein-like II"/>
    <property type="match status" value="1"/>
</dbReference>
<comment type="subunit">
    <text evidence="3 7">Monomer.</text>
</comment>
<keyword evidence="5 7" id="KW-0627">Porphyrin biosynthesis</keyword>
<dbReference type="PANTHER" id="PTHR11557:SF0">
    <property type="entry name" value="PORPHOBILINOGEN DEAMINASE"/>
    <property type="match status" value="1"/>
</dbReference>
<accession>A0A927PD99</accession>
<comment type="function">
    <text evidence="1 7">Tetrapolymerization of the monopyrrole PBG into the hydroxymethylbilane pre-uroporphyrinogen in several discrete steps.</text>
</comment>
<feature type="domain" description="Porphobilinogen deaminase N-terminal" evidence="9">
    <location>
        <begin position="47"/>
        <end position="248"/>
    </location>
</feature>
<reference evidence="11" key="2">
    <citation type="submission" date="2020-09" db="EMBL/GenBank/DDBJ databases">
        <authorList>
            <person name="Yu Y."/>
        </authorList>
    </citation>
    <scope>NUCLEOTIDE SEQUENCE</scope>
    <source>
        <strain evidence="11">KCTC 49039</strain>
    </source>
</reference>
<dbReference type="SUPFAM" id="SSF54782">
    <property type="entry name" value="Porphobilinogen deaminase (hydroxymethylbilane synthase), C-terminal domain"/>
    <property type="match status" value="1"/>
</dbReference>
<dbReference type="Gene3D" id="3.40.190.10">
    <property type="entry name" value="Periplasmic binding protein-like II"/>
    <property type="match status" value="2"/>
</dbReference>
<evidence type="ECO:0000256" key="3">
    <source>
        <dbReference type="ARBA" id="ARBA00011245"/>
    </source>
</evidence>
<evidence type="ECO:0000313" key="12">
    <source>
        <dbReference type="Proteomes" id="UP000610846"/>
    </source>
</evidence>
<protein>
    <recommendedName>
        <fullName evidence="7">Porphobilinogen deaminase</fullName>
        <shortName evidence="7">PBG</shortName>
        <ecNumber evidence="7">2.5.1.61</ecNumber>
    </recommendedName>
    <alternativeName>
        <fullName evidence="7">Hydroxymethylbilane synthase</fullName>
        <shortName evidence="7">HMBS</shortName>
    </alternativeName>
    <alternativeName>
        <fullName evidence="7">Pre-uroporphyrinogen synthase</fullName>
    </alternativeName>
</protein>
<dbReference type="Proteomes" id="UP000610846">
    <property type="component" value="Unassembled WGS sequence"/>
</dbReference>
<evidence type="ECO:0000256" key="2">
    <source>
        <dbReference type="ARBA" id="ARBA00005638"/>
    </source>
</evidence>
<comment type="catalytic activity">
    <reaction evidence="6 7">
        <text>4 porphobilinogen + H2O = hydroxymethylbilane + 4 NH4(+)</text>
        <dbReference type="Rhea" id="RHEA:13185"/>
        <dbReference type="ChEBI" id="CHEBI:15377"/>
        <dbReference type="ChEBI" id="CHEBI:28938"/>
        <dbReference type="ChEBI" id="CHEBI:57845"/>
        <dbReference type="ChEBI" id="CHEBI:58126"/>
        <dbReference type="EC" id="2.5.1.61"/>
    </reaction>
</comment>
<evidence type="ECO:0000256" key="6">
    <source>
        <dbReference type="ARBA" id="ARBA00048169"/>
    </source>
</evidence>
<evidence type="ECO:0000256" key="1">
    <source>
        <dbReference type="ARBA" id="ARBA00002869"/>
    </source>
</evidence>
<feature type="region of interest" description="Disordered" evidence="8">
    <location>
        <begin position="362"/>
        <end position="408"/>
    </location>
</feature>
<evidence type="ECO:0000256" key="7">
    <source>
        <dbReference type="HAMAP-Rule" id="MF_00260"/>
    </source>
</evidence>
<reference evidence="11" key="1">
    <citation type="journal article" date="2018" name="Curr. Microbiol.">
        <title>Cellulosimicrobium arenosum sp. nov., Isolated from Marine Sediment Sand.</title>
        <authorList>
            <person name="Oh M."/>
            <person name="Kim J.H."/>
            <person name="Yoon J.H."/>
            <person name="Schumann P."/>
            <person name="Kim W."/>
        </authorList>
    </citation>
    <scope>NUCLEOTIDE SEQUENCE</scope>
    <source>
        <strain evidence="11">KCTC 49039</strain>
    </source>
</reference>
<feature type="domain" description="Porphobilinogen deaminase C-terminal" evidence="10">
    <location>
        <begin position="269"/>
        <end position="321"/>
    </location>
</feature>
<dbReference type="PRINTS" id="PR00151">
    <property type="entry name" value="PORPHBDMNASE"/>
</dbReference>
<dbReference type="Pfam" id="PF03900">
    <property type="entry name" value="Porphobil_deamC"/>
    <property type="match status" value="1"/>
</dbReference>
<dbReference type="PANTHER" id="PTHR11557">
    <property type="entry name" value="PORPHOBILINOGEN DEAMINASE"/>
    <property type="match status" value="1"/>
</dbReference>
<dbReference type="Pfam" id="PF01379">
    <property type="entry name" value="Porphobil_deam"/>
    <property type="match status" value="1"/>
</dbReference>
<dbReference type="EC" id="2.5.1.61" evidence="7"/>
<keyword evidence="12" id="KW-1185">Reference proteome</keyword>
<feature type="compositionally biased region" description="Basic and acidic residues" evidence="8">
    <location>
        <begin position="393"/>
        <end position="408"/>
    </location>
</feature>
<evidence type="ECO:0000259" key="9">
    <source>
        <dbReference type="Pfam" id="PF01379"/>
    </source>
</evidence>
<sequence>MTSRPHRTDRSSRQHHVDATALRSRTGHFENARTRRTLGTVSSTQPLRVGTRGSALATTQTGHVASRLAELTGRDIETVRIRTEGDVLTGSLAQMGGTGVFVTALRSALLDGRCDVAVHSLKDLPTEPAPGLSIVTPEREDPRDALCARDGLTLARLPRDARVGTGSPRRAAQLRAVRPDLEVIDIRGNVGTRLARVHGEEADLDAVVLAHAGLLRLGLEEHVTEALEPTVMAPAAGQGALAVEVRSSSLDDAVLAGALAALDHEPTRLAVLAERALLARLEAGCAAPVGAHATLDGGVLTLAAVVARVDGTEQLSHTARTELPGPSLPDAAAPHTARARDDAARDLGTRVADALVADGASRLAPLRAPDPGAGAATPRPVVEQPTPGPTPESARRALRDGGYRGEQA</sequence>
<proteinExistence type="inferred from homology"/>
<evidence type="ECO:0000256" key="4">
    <source>
        <dbReference type="ARBA" id="ARBA00022679"/>
    </source>
</evidence>
<dbReference type="GO" id="GO:0004418">
    <property type="term" value="F:hydroxymethylbilane synthase activity"/>
    <property type="evidence" value="ECO:0007669"/>
    <property type="project" value="UniProtKB-UniRule"/>
</dbReference>
<dbReference type="InterPro" id="IPR022419">
    <property type="entry name" value="Porphobilin_deaminase_cofac_BS"/>
</dbReference>
<dbReference type="Gene3D" id="3.30.160.40">
    <property type="entry name" value="Porphobilinogen deaminase, C-terminal domain"/>
    <property type="match status" value="1"/>
</dbReference>
<dbReference type="InterPro" id="IPR022418">
    <property type="entry name" value="Porphobilinogen_deaminase_C"/>
</dbReference>
<comment type="similarity">
    <text evidence="2 7">Belongs to the HMBS family.</text>
</comment>
<feature type="modified residue" description="S-(dipyrrolylmethanemethyl)cysteine" evidence="7">
    <location>
        <position position="285"/>
    </location>
</feature>
<comment type="caution">
    <text evidence="11">The sequence shown here is derived from an EMBL/GenBank/DDBJ whole genome shotgun (WGS) entry which is preliminary data.</text>
</comment>
<evidence type="ECO:0000313" key="11">
    <source>
        <dbReference type="EMBL" id="MBD8079653.1"/>
    </source>
</evidence>
<dbReference type="NCBIfam" id="TIGR00212">
    <property type="entry name" value="hemC"/>
    <property type="match status" value="1"/>
</dbReference>
<comment type="cofactor">
    <cofactor evidence="7">
        <name>dipyrromethane</name>
        <dbReference type="ChEBI" id="CHEBI:60342"/>
    </cofactor>
    <text evidence="7">Binds 1 dipyrromethane group covalently.</text>
</comment>
<evidence type="ECO:0000256" key="8">
    <source>
        <dbReference type="SAM" id="MobiDB-lite"/>
    </source>
</evidence>
<dbReference type="GO" id="GO:0006782">
    <property type="term" value="P:protoporphyrinogen IX biosynthetic process"/>
    <property type="evidence" value="ECO:0007669"/>
    <property type="project" value="UniProtKB-UniRule"/>
</dbReference>
<feature type="region of interest" description="Disordered" evidence="8">
    <location>
        <begin position="317"/>
        <end position="343"/>
    </location>
</feature>
<dbReference type="HAMAP" id="MF_00260">
    <property type="entry name" value="Porphobil_deam"/>
    <property type="match status" value="1"/>
</dbReference>
<keyword evidence="4 7" id="KW-0808">Transferase</keyword>
<name>A0A927PD99_9MICO</name>
<dbReference type="FunFam" id="3.40.190.10:FF:000005">
    <property type="entry name" value="Porphobilinogen deaminase"/>
    <property type="match status" value="1"/>
</dbReference>
<gene>
    <name evidence="7 11" type="primary">hemC</name>
    <name evidence="11" type="ORF">IF651_11355</name>
</gene>
<organism evidence="11 12">
    <name type="scientific">Cellulosimicrobium arenosum</name>
    <dbReference type="NCBI Taxonomy" id="2708133"/>
    <lineage>
        <taxon>Bacteria</taxon>
        <taxon>Bacillati</taxon>
        <taxon>Actinomycetota</taxon>
        <taxon>Actinomycetes</taxon>
        <taxon>Micrococcales</taxon>
        <taxon>Promicromonosporaceae</taxon>
        <taxon>Cellulosimicrobium</taxon>
    </lineage>
</organism>
<dbReference type="PROSITE" id="PS00533">
    <property type="entry name" value="PORPHOBILINOGEN_DEAM"/>
    <property type="match status" value="1"/>
</dbReference>
<evidence type="ECO:0000259" key="10">
    <source>
        <dbReference type="Pfam" id="PF03900"/>
    </source>
</evidence>
<dbReference type="AlphaFoldDB" id="A0A927PD99"/>
<evidence type="ECO:0000256" key="5">
    <source>
        <dbReference type="ARBA" id="ARBA00023244"/>
    </source>
</evidence>
<dbReference type="GO" id="GO:0005737">
    <property type="term" value="C:cytoplasm"/>
    <property type="evidence" value="ECO:0007669"/>
    <property type="project" value="UniProtKB-UniRule"/>
</dbReference>
<dbReference type="InterPro" id="IPR022417">
    <property type="entry name" value="Porphobilin_deaminase_N"/>
</dbReference>
<dbReference type="InterPro" id="IPR000860">
    <property type="entry name" value="HemC"/>
</dbReference>
<comment type="miscellaneous">
    <text evidence="7">The porphobilinogen subunits are added to the dipyrromethane group.</text>
</comment>